<reference evidence="1" key="1">
    <citation type="submission" date="2018-06" db="EMBL/GenBank/DDBJ databases">
        <authorList>
            <person name="Zhirakovskaya E."/>
        </authorList>
    </citation>
    <scope>NUCLEOTIDE SEQUENCE</scope>
</reference>
<dbReference type="InterPro" id="IPR011727">
    <property type="entry name" value="CHP02117"/>
</dbReference>
<sequence length="236" mass="26452">MKGMFLIIISLLLAACFSESYAVKLINGAGAATGEEIYVVSHDWHTGFVVPAQRIQDQLPRLKERFGDTPYIEFGWGDRAFYQAEEYTTELMLKAILWPTESVMHAVAVVEKANEYFPNSEVIPLCLSTAEYASLISYIANSFLKDEKGEILPLQDGIYGDSQFYTATGYFSLMNTCNTWTAKGLQSAGFDISPMFKLTADSVMDYVAAYKQSRSTTVPRPTVICHDLIEQLRSRQ</sequence>
<protein>
    <recommendedName>
        <fullName evidence="2">Outer membrane lipoprotein</fullName>
    </recommendedName>
</protein>
<dbReference type="AlphaFoldDB" id="A0A3B1AZV0"/>
<organism evidence="1">
    <name type="scientific">hydrothermal vent metagenome</name>
    <dbReference type="NCBI Taxonomy" id="652676"/>
    <lineage>
        <taxon>unclassified sequences</taxon>
        <taxon>metagenomes</taxon>
        <taxon>ecological metagenomes</taxon>
    </lineage>
</organism>
<gene>
    <name evidence="1" type="ORF">MNBD_GAMMA26-681</name>
</gene>
<evidence type="ECO:0000313" key="1">
    <source>
        <dbReference type="EMBL" id="VAX05274.1"/>
    </source>
</evidence>
<proteinExistence type="predicted"/>
<dbReference type="Pfam" id="PF09601">
    <property type="entry name" value="DUF2459"/>
    <property type="match status" value="1"/>
</dbReference>
<dbReference type="NCBIfam" id="TIGR02117">
    <property type="entry name" value="chp_urease_rgn"/>
    <property type="match status" value="1"/>
</dbReference>
<name>A0A3B1AZV0_9ZZZZ</name>
<accession>A0A3B1AZV0</accession>
<evidence type="ECO:0008006" key="2">
    <source>
        <dbReference type="Google" id="ProtNLM"/>
    </source>
</evidence>
<dbReference type="PROSITE" id="PS51257">
    <property type="entry name" value="PROKAR_LIPOPROTEIN"/>
    <property type="match status" value="1"/>
</dbReference>
<dbReference type="EMBL" id="UOFX01000004">
    <property type="protein sequence ID" value="VAX05274.1"/>
    <property type="molecule type" value="Genomic_DNA"/>
</dbReference>